<protein>
    <recommendedName>
        <fullName evidence="8">Fork-head domain-containing protein</fullName>
    </recommendedName>
</protein>
<dbReference type="Gene3D" id="1.10.10.10">
    <property type="entry name" value="Winged helix-like DNA-binding domain superfamily/Winged helix DNA-binding domain"/>
    <property type="match status" value="1"/>
</dbReference>
<gene>
    <name evidence="9" type="ORF">ASPWEDRAFT_168840</name>
</gene>
<accession>A0A1L9RVJ1</accession>
<dbReference type="InterPro" id="IPR036388">
    <property type="entry name" value="WH-like_DNA-bd_sf"/>
</dbReference>
<name>A0A1L9RVJ1_ASPWE</name>
<feature type="compositionally biased region" description="Polar residues" evidence="7">
    <location>
        <begin position="223"/>
        <end position="234"/>
    </location>
</feature>
<dbReference type="PROSITE" id="PS50039">
    <property type="entry name" value="FORK_HEAD_3"/>
    <property type="match status" value="1"/>
</dbReference>
<evidence type="ECO:0000313" key="10">
    <source>
        <dbReference type="Proteomes" id="UP000184383"/>
    </source>
</evidence>
<dbReference type="PANTHER" id="PTHR45881:SF5">
    <property type="entry name" value="FORK-HEAD DOMAIN-CONTAINING PROTEIN"/>
    <property type="match status" value="1"/>
</dbReference>
<evidence type="ECO:0000256" key="1">
    <source>
        <dbReference type="ARBA" id="ARBA00004123"/>
    </source>
</evidence>
<dbReference type="InterPro" id="IPR001766">
    <property type="entry name" value="Fork_head_dom"/>
</dbReference>
<feature type="region of interest" description="Disordered" evidence="7">
    <location>
        <begin position="32"/>
        <end position="54"/>
    </location>
</feature>
<dbReference type="GO" id="GO:0000981">
    <property type="term" value="F:DNA-binding transcription factor activity, RNA polymerase II-specific"/>
    <property type="evidence" value="ECO:0007669"/>
    <property type="project" value="TreeGrafter"/>
</dbReference>
<dbReference type="VEuPathDB" id="FungiDB:ASPWEDRAFT_168840"/>
<evidence type="ECO:0000256" key="7">
    <source>
        <dbReference type="SAM" id="MobiDB-lite"/>
    </source>
</evidence>
<evidence type="ECO:0000256" key="2">
    <source>
        <dbReference type="ARBA" id="ARBA00023015"/>
    </source>
</evidence>
<evidence type="ECO:0000256" key="3">
    <source>
        <dbReference type="ARBA" id="ARBA00023125"/>
    </source>
</evidence>
<keyword evidence="3 6" id="KW-0238">DNA-binding</keyword>
<dbReference type="PANTHER" id="PTHR45881">
    <property type="entry name" value="CHECKPOINT SUPPRESSOR 1-LIKE, ISOFORM A-RELATED"/>
    <property type="match status" value="1"/>
</dbReference>
<feature type="region of interest" description="Disordered" evidence="7">
    <location>
        <begin position="1"/>
        <end position="20"/>
    </location>
</feature>
<dbReference type="InterPro" id="IPR036390">
    <property type="entry name" value="WH_DNA-bd_sf"/>
</dbReference>
<sequence length="498" mass="53865">MDISFLPTNFPSSRIPTDQGIQHPYILKRSETSSPVSYGVPQSPPRHHNPGLSNNTIWRFHSGLENNGSAMGSSLPHYPRYNSYGATQGYVLTPSISPEDSSLAEEPAPLYNPVPGMSPLLTPGSTSIKTESVSRRLPLDWTPRAEPSERSSAFKPDVYHDSKGVGSHYQPPKQSSEPQTNPIFTTSDPTPPSPAYSNPSYRSSPFGKSPLAAKTTTLDDPRTSPGSTEGDSVTEPYSTLIYKALINAPDRRLPLQKIYSWFEENTAKGQDPSKGWQNSIRHNLSMNAGFEAVKEESTAGKKTTNYWRLTDEAVRLGIQSTTRYRKHANYRKAMVSEPPATQRQRSGAKGGKATKIGAKSRGPPTVAATEAGPAGSQYYELCRQPTGLHHPLQAVYFHPPSTTRAMSQAYYGPPATPMRRPAFNCGHVSGCSDPPAGTPVFSDGWPGLGPEYLSPDTASSGGWEGNAPLPNSSLTGPEFSTDSQLGGWPYGRTDGLPA</sequence>
<dbReference type="AlphaFoldDB" id="A0A1L9RVJ1"/>
<dbReference type="SUPFAM" id="SSF46785">
    <property type="entry name" value="Winged helix' DNA-binding domain"/>
    <property type="match status" value="1"/>
</dbReference>
<dbReference type="OrthoDB" id="5954824at2759"/>
<feature type="compositionally biased region" description="Polar residues" evidence="7">
    <location>
        <begin position="172"/>
        <end position="188"/>
    </location>
</feature>
<dbReference type="EMBL" id="KV878210">
    <property type="protein sequence ID" value="OJJ38971.1"/>
    <property type="molecule type" value="Genomic_DNA"/>
</dbReference>
<dbReference type="Proteomes" id="UP000184383">
    <property type="component" value="Unassembled WGS sequence"/>
</dbReference>
<feature type="DNA-binding region" description="Fork-head" evidence="6">
    <location>
        <begin position="237"/>
        <end position="328"/>
    </location>
</feature>
<evidence type="ECO:0000313" key="9">
    <source>
        <dbReference type="EMBL" id="OJJ38971.1"/>
    </source>
</evidence>
<feature type="domain" description="Fork-head" evidence="8">
    <location>
        <begin position="237"/>
        <end position="328"/>
    </location>
</feature>
<feature type="region of interest" description="Disordered" evidence="7">
    <location>
        <begin position="96"/>
        <end position="234"/>
    </location>
</feature>
<dbReference type="PROSITE" id="PS00658">
    <property type="entry name" value="FORK_HEAD_2"/>
    <property type="match status" value="1"/>
</dbReference>
<comment type="subcellular location">
    <subcellularLocation>
        <location evidence="1 6">Nucleus</location>
    </subcellularLocation>
</comment>
<keyword evidence="4" id="KW-0804">Transcription</keyword>
<keyword evidence="2" id="KW-0805">Transcription regulation</keyword>
<keyword evidence="5 6" id="KW-0539">Nucleus</keyword>
<dbReference type="Pfam" id="PF00250">
    <property type="entry name" value="Forkhead"/>
    <property type="match status" value="1"/>
</dbReference>
<evidence type="ECO:0000256" key="6">
    <source>
        <dbReference type="PROSITE-ProRule" id="PRU00089"/>
    </source>
</evidence>
<organism evidence="9 10">
    <name type="scientific">Aspergillus wentii DTO 134E9</name>
    <dbReference type="NCBI Taxonomy" id="1073089"/>
    <lineage>
        <taxon>Eukaryota</taxon>
        <taxon>Fungi</taxon>
        <taxon>Dikarya</taxon>
        <taxon>Ascomycota</taxon>
        <taxon>Pezizomycotina</taxon>
        <taxon>Eurotiomycetes</taxon>
        <taxon>Eurotiomycetidae</taxon>
        <taxon>Eurotiales</taxon>
        <taxon>Aspergillaceae</taxon>
        <taxon>Aspergillus</taxon>
        <taxon>Aspergillus subgen. Cremei</taxon>
    </lineage>
</organism>
<proteinExistence type="predicted"/>
<feature type="region of interest" description="Disordered" evidence="7">
    <location>
        <begin position="450"/>
        <end position="498"/>
    </location>
</feature>
<feature type="region of interest" description="Disordered" evidence="7">
    <location>
        <begin position="333"/>
        <end position="370"/>
    </location>
</feature>
<dbReference type="RefSeq" id="XP_040692647.1">
    <property type="nucleotide sequence ID" value="XM_040830357.1"/>
</dbReference>
<dbReference type="GO" id="GO:0000978">
    <property type="term" value="F:RNA polymerase II cis-regulatory region sequence-specific DNA binding"/>
    <property type="evidence" value="ECO:0007669"/>
    <property type="project" value="TreeGrafter"/>
</dbReference>
<evidence type="ECO:0000259" key="8">
    <source>
        <dbReference type="PROSITE" id="PS50039"/>
    </source>
</evidence>
<keyword evidence="10" id="KW-1185">Reference proteome</keyword>
<dbReference type="GeneID" id="63746205"/>
<dbReference type="STRING" id="1073089.A0A1L9RVJ1"/>
<dbReference type="InterPro" id="IPR030456">
    <property type="entry name" value="TF_fork_head_CS_2"/>
</dbReference>
<feature type="compositionally biased region" description="Polar residues" evidence="7">
    <location>
        <begin position="469"/>
        <end position="484"/>
    </location>
</feature>
<reference evidence="10" key="1">
    <citation type="journal article" date="2017" name="Genome Biol.">
        <title>Comparative genomics reveals high biological diversity and specific adaptations in the industrially and medically important fungal genus Aspergillus.</title>
        <authorList>
            <person name="de Vries R.P."/>
            <person name="Riley R."/>
            <person name="Wiebenga A."/>
            <person name="Aguilar-Osorio G."/>
            <person name="Amillis S."/>
            <person name="Uchima C.A."/>
            <person name="Anderluh G."/>
            <person name="Asadollahi M."/>
            <person name="Askin M."/>
            <person name="Barry K."/>
            <person name="Battaglia E."/>
            <person name="Bayram O."/>
            <person name="Benocci T."/>
            <person name="Braus-Stromeyer S.A."/>
            <person name="Caldana C."/>
            <person name="Canovas D."/>
            <person name="Cerqueira G.C."/>
            <person name="Chen F."/>
            <person name="Chen W."/>
            <person name="Choi C."/>
            <person name="Clum A."/>
            <person name="Dos Santos R.A."/>
            <person name="Damasio A.R."/>
            <person name="Diallinas G."/>
            <person name="Emri T."/>
            <person name="Fekete E."/>
            <person name="Flipphi M."/>
            <person name="Freyberg S."/>
            <person name="Gallo A."/>
            <person name="Gournas C."/>
            <person name="Habgood R."/>
            <person name="Hainaut M."/>
            <person name="Harispe M.L."/>
            <person name="Henrissat B."/>
            <person name="Hilden K.S."/>
            <person name="Hope R."/>
            <person name="Hossain A."/>
            <person name="Karabika E."/>
            <person name="Karaffa L."/>
            <person name="Karanyi Z."/>
            <person name="Krasevec N."/>
            <person name="Kuo A."/>
            <person name="Kusch H."/>
            <person name="LaButti K."/>
            <person name="Lagendijk E.L."/>
            <person name="Lapidus A."/>
            <person name="Levasseur A."/>
            <person name="Lindquist E."/>
            <person name="Lipzen A."/>
            <person name="Logrieco A.F."/>
            <person name="MacCabe A."/>
            <person name="Maekelae M.R."/>
            <person name="Malavazi I."/>
            <person name="Melin P."/>
            <person name="Meyer V."/>
            <person name="Mielnichuk N."/>
            <person name="Miskei M."/>
            <person name="Molnar A.P."/>
            <person name="Mule G."/>
            <person name="Ngan C.Y."/>
            <person name="Orejas M."/>
            <person name="Orosz E."/>
            <person name="Ouedraogo J.P."/>
            <person name="Overkamp K.M."/>
            <person name="Park H.-S."/>
            <person name="Perrone G."/>
            <person name="Piumi F."/>
            <person name="Punt P.J."/>
            <person name="Ram A.F."/>
            <person name="Ramon A."/>
            <person name="Rauscher S."/>
            <person name="Record E."/>
            <person name="Riano-Pachon D.M."/>
            <person name="Robert V."/>
            <person name="Roehrig J."/>
            <person name="Ruller R."/>
            <person name="Salamov A."/>
            <person name="Salih N.S."/>
            <person name="Samson R.A."/>
            <person name="Sandor E."/>
            <person name="Sanguinetti M."/>
            <person name="Schuetze T."/>
            <person name="Sepcic K."/>
            <person name="Shelest E."/>
            <person name="Sherlock G."/>
            <person name="Sophianopoulou V."/>
            <person name="Squina F.M."/>
            <person name="Sun H."/>
            <person name="Susca A."/>
            <person name="Todd R.B."/>
            <person name="Tsang A."/>
            <person name="Unkles S.E."/>
            <person name="van de Wiele N."/>
            <person name="van Rossen-Uffink D."/>
            <person name="Oliveira J.V."/>
            <person name="Vesth T.C."/>
            <person name="Visser J."/>
            <person name="Yu J.-H."/>
            <person name="Zhou M."/>
            <person name="Andersen M.R."/>
            <person name="Archer D.B."/>
            <person name="Baker S.E."/>
            <person name="Benoit I."/>
            <person name="Brakhage A.A."/>
            <person name="Braus G.H."/>
            <person name="Fischer R."/>
            <person name="Frisvad J.C."/>
            <person name="Goldman G.H."/>
            <person name="Houbraken J."/>
            <person name="Oakley B."/>
            <person name="Pocsi I."/>
            <person name="Scazzocchio C."/>
            <person name="Seiboth B."/>
            <person name="vanKuyk P.A."/>
            <person name="Wortman J."/>
            <person name="Dyer P.S."/>
            <person name="Grigoriev I.V."/>
        </authorList>
    </citation>
    <scope>NUCLEOTIDE SEQUENCE [LARGE SCALE GENOMIC DNA]</scope>
    <source>
        <strain evidence="10">DTO 134E9</strain>
    </source>
</reference>
<evidence type="ECO:0000256" key="5">
    <source>
        <dbReference type="ARBA" id="ARBA00023242"/>
    </source>
</evidence>
<dbReference type="GO" id="GO:0005634">
    <property type="term" value="C:nucleus"/>
    <property type="evidence" value="ECO:0007669"/>
    <property type="project" value="UniProtKB-SubCell"/>
</dbReference>
<evidence type="ECO:0000256" key="4">
    <source>
        <dbReference type="ARBA" id="ARBA00023163"/>
    </source>
</evidence>
<dbReference type="SMART" id="SM00339">
    <property type="entry name" value="FH"/>
    <property type="match status" value="1"/>
</dbReference>